<evidence type="ECO:0000256" key="5">
    <source>
        <dbReference type="RuleBase" id="RU363014"/>
    </source>
</evidence>
<reference evidence="7 8" key="1">
    <citation type="journal article" date="2012" name="Proc. Natl. Acad. Sci. U.S.A.">
        <title>Gain and loss of multiple functionally related, horizontally transferred genes in the reduced genomes of two microsporidian parasites.</title>
        <authorList>
            <person name="Pombert J.-F."/>
            <person name="Selman M."/>
            <person name="Burki F."/>
            <person name="Bardell F.T."/>
            <person name="Farinelli L."/>
            <person name="Solter L.F."/>
            <person name="Whitman D.W."/>
            <person name="Weiss L.M."/>
            <person name="Corradi N."/>
            <person name="Keeling P.J."/>
        </authorList>
    </citation>
    <scope>NUCLEOTIDE SEQUENCE [LARGE SCALE GENOMIC DNA]</scope>
    <source>
        <strain evidence="7 8">SJ-2008</strain>
    </source>
</reference>
<feature type="domain" description="PpiC" evidence="6">
    <location>
        <begin position="105"/>
        <end position="214"/>
    </location>
</feature>
<dbReference type="InterPro" id="IPR000297">
    <property type="entry name" value="PPIase_PpiC"/>
</dbReference>
<dbReference type="AlphaFoldDB" id="I7AMZ0"/>
<evidence type="ECO:0000313" key="8">
    <source>
        <dbReference type="Proteomes" id="UP000010094"/>
    </source>
</evidence>
<name>I7AMZ0_ENCRO</name>
<keyword evidence="8" id="KW-1185">Reference proteome</keyword>
<accession>I7AMZ0</accession>
<dbReference type="OrthoDB" id="2530521at2759"/>
<organism evidence="7 8">
    <name type="scientific">Encephalitozoon romaleae (strain SJ-2008)</name>
    <name type="common">Microsporidian parasite</name>
    <dbReference type="NCBI Taxonomy" id="1178016"/>
    <lineage>
        <taxon>Eukaryota</taxon>
        <taxon>Fungi</taxon>
        <taxon>Fungi incertae sedis</taxon>
        <taxon>Microsporidia</taxon>
        <taxon>Unikaryonidae</taxon>
        <taxon>Encephalitozoon</taxon>
    </lineage>
</organism>
<dbReference type="EC" id="5.2.1.8" evidence="5"/>
<dbReference type="KEGG" id="ero:EROM_060240"/>
<dbReference type="Pfam" id="PF00397">
    <property type="entry name" value="WW"/>
    <property type="match status" value="1"/>
</dbReference>
<evidence type="ECO:0000259" key="6">
    <source>
        <dbReference type="PROSITE" id="PS50198"/>
    </source>
</evidence>
<dbReference type="InterPro" id="IPR001202">
    <property type="entry name" value="WW_dom"/>
</dbReference>
<dbReference type="CDD" id="cd00201">
    <property type="entry name" value="WW"/>
    <property type="match status" value="1"/>
</dbReference>
<evidence type="ECO:0000256" key="1">
    <source>
        <dbReference type="ARBA" id="ARBA00000971"/>
    </source>
</evidence>
<comment type="catalytic activity">
    <reaction evidence="1 5">
        <text>[protein]-peptidylproline (omega=180) = [protein]-peptidylproline (omega=0)</text>
        <dbReference type="Rhea" id="RHEA:16237"/>
        <dbReference type="Rhea" id="RHEA-COMP:10747"/>
        <dbReference type="Rhea" id="RHEA-COMP:10748"/>
        <dbReference type="ChEBI" id="CHEBI:83833"/>
        <dbReference type="ChEBI" id="CHEBI:83834"/>
        <dbReference type="EC" id="5.2.1.8"/>
    </reaction>
</comment>
<dbReference type="InterPro" id="IPR046357">
    <property type="entry name" value="PPIase_dom_sf"/>
</dbReference>
<dbReference type="VEuPathDB" id="MicrosporidiaDB:EROM_060240"/>
<evidence type="ECO:0000256" key="3">
    <source>
        <dbReference type="ARBA" id="ARBA00023235"/>
    </source>
</evidence>
<dbReference type="Pfam" id="PF00639">
    <property type="entry name" value="Rotamase"/>
    <property type="match status" value="1"/>
</dbReference>
<protein>
    <recommendedName>
        <fullName evidence="5">Peptidyl-prolyl cis-trans isomerase</fullName>
        <ecNumber evidence="5">5.2.1.8</ecNumber>
    </recommendedName>
</protein>
<proteinExistence type="predicted"/>
<dbReference type="InterPro" id="IPR051370">
    <property type="entry name" value="PPIase_Pin1"/>
</dbReference>
<dbReference type="Gene3D" id="3.10.50.40">
    <property type="match status" value="1"/>
</dbReference>
<sequence>MSTCPKNILRQHILLIPSSSSASASFLSVLRSSRYGSHLLEISFPQVKHLIGIIILERARILTLNGYNSYIRLYPEMWIKLKDKETGQPYFYNTETREKTEKKPMEGFRLYHILIKHEKSRKPVDVSIDEALSRIKTIYEDLKAKVNDKNFKDLFKEAAFKHSQCSSAKRGGDLGFVCGNEMMKEFERPAFSLRKGEMSEPVSTPSGFHIIYRR</sequence>
<dbReference type="GeneID" id="20521421"/>
<dbReference type="RefSeq" id="XP_009264616.1">
    <property type="nucleotide sequence ID" value="XM_009266341.1"/>
</dbReference>
<keyword evidence="2 4" id="KW-0697">Rotamase</keyword>
<dbReference type="PANTHER" id="PTHR10657">
    <property type="entry name" value="PEPTIDYL-PROLYL CIS-TRANS ISOMERASE"/>
    <property type="match status" value="1"/>
</dbReference>
<dbReference type="Gene3D" id="2.20.70.10">
    <property type="match status" value="1"/>
</dbReference>
<evidence type="ECO:0000313" key="7">
    <source>
        <dbReference type="EMBL" id="AFN83119.1"/>
    </source>
</evidence>
<dbReference type="PANTHER" id="PTHR10657:SF4">
    <property type="entry name" value="PEPTIDYL-PROLYL CIS-TRANS ISOMERASE-RELATED"/>
    <property type="match status" value="1"/>
</dbReference>
<evidence type="ECO:0000256" key="2">
    <source>
        <dbReference type="ARBA" id="ARBA00023110"/>
    </source>
</evidence>
<evidence type="ECO:0000256" key="4">
    <source>
        <dbReference type="PROSITE-ProRule" id="PRU00278"/>
    </source>
</evidence>
<dbReference type="HOGENOM" id="CLU_1288890_0_0_1"/>
<dbReference type="EMBL" id="CP003523">
    <property type="protein sequence ID" value="AFN83119.1"/>
    <property type="molecule type" value="Genomic_DNA"/>
</dbReference>
<dbReference type="GO" id="GO:0005634">
    <property type="term" value="C:nucleus"/>
    <property type="evidence" value="ECO:0007669"/>
    <property type="project" value="TreeGrafter"/>
</dbReference>
<gene>
    <name evidence="7" type="ordered locus">EROM_060240</name>
</gene>
<dbReference type="PROSITE" id="PS50198">
    <property type="entry name" value="PPIC_PPIASE_2"/>
    <property type="match status" value="1"/>
</dbReference>
<keyword evidence="3 4" id="KW-0413">Isomerase</keyword>
<dbReference type="Proteomes" id="UP000010094">
    <property type="component" value="Chromosome VI"/>
</dbReference>
<dbReference type="GO" id="GO:0005829">
    <property type="term" value="C:cytosol"/>
    <property type="evidence" value="ECO:0007669"/>
    <property type="project" value="TreeGrafter"/>
</dbReference>
<dbReference type="GO" id="GO:0003755">
    <property type="term" value="F:peptidyl-prolyl cis-trans isomerase activity"/>
    <property type="evidence" value="ECO:0007669"/>
    <property type="project" value="UniProtKB-UniRule"/>
</dbReference>
<dbReference type="SUPFAM" id="SSF54534">
    <property type="entry name" value="FKBP-like"/>
    <property type="match status" value="1"/>
</dbReference>